<dbReference type="InterPro" id="IPR013094">
    <property type="entry name" value="AB_hydrolase_3"/>
</dbReference>
<organism evidence="3 4">
    <name type="scientific">Ichthyophthirius multifiliis</name>
    <name type="common">White spot disease agent</name>
    <name type="synonym">Ich</name>
    <dbReference type="NCBI Taxonomy" id="5932"/>
    <lineage>
        <taxon>Eukaryota</taxon>
        <taxon>Sar</taxon>
        <taxon>Alveolata</taxon>
        <taxon>Ciliophora</taxon>
        <taxon>Intramacronucleata</taxon>
        <taxon>Oligohymenophorea</taxon>
        <taxon>Hymenostomatida</taxon>
        <taxon>Ophryoglenina</taxon>
        <taxon>Ichthyophthirius</taxon>
    </lineage>
</organism>
<accession>G0QQH6</accession>
<dbReference type="AlphaFoldDB" id="G0QQH6"/>
<keyword evidence="1" id="KW-0472">Membrane</keyword>
<gene>
    <name evidence="3" type="ORF">IMG5_079040</name>
</gene>
<dbReference type="PANTHER" id="PTHR23025:SF3">
    <property type="entry name" value="HORMONE-SENSITIVE LIPASE"/>
    <property type="match status" value="1"/>
</dbReference>
<dbReference type="PANTHER" id="PTHR23025">
    <property type="entry name" value="TRIACYLGLYCEROL LIPASE"/>
    <property type="match status" value="1"/>
</dbReference>
<feature type="domain" description="Alpha/beta hydrolase fold-3" evidence="2">
    <location>
        <begin position="266"/>
        <end position="460"/>
    </location>
</feature>
<dbReference type="OMA" id="HQMNILS"/>
<dbReference type="eggNOG" id="KOG4388">
    <property type="taxonomic scope" value="Eukaryota"/>
</dbReference>
<proteinExistence type="predicted"/>
<evidence type="ECO:0000313" key="4">
    <source>
        <dbReference type="Proteomes" id="UP000008983"/>
    </source>
</evidence>
<dbReference type="SUPFAM" id="SSF53474">
    <property type="entry name" value="alpha/beta-Hydrolases"/>
    <property type="match status" value="1"/>
</dbReference>
<reference evidence="3 4" key="1">
    <citation type="submission" date="2011-07" db="EMBL/GenBank/DDBJ databases">
        <authorList>
            <person name="Coyne R."/>
            <person name="Brami D."/>
            <person name="Johnson J."/>
            <person name="Hostetler J."/>
            <person name="Hannick L."/>
            <person name="Clark T."/>
            <person name="Cassidy-Hanley D."/>
            <person name="Inman J."/>
        </authorList>
    </citation>
    <scope>NUCLEOTIDE SEQUENCE [LARGE SCALE GENOMIC DNA]</scope>
    <source>
        <strain evidence="3 4">G5</strain>
    </source>
</reference>
<dbReference type="Proteomes" id="UP000008983">
    <property type="component" value="Unassembled WGS sequence"/>
</dbReference>
<keyword evidence="4" id="KW-1185">Reference proteome</keyword>
<name>G0QQH6_ICHMU</name>
<evidence type="ECO:0000259" key="2">
    <source>
        <dbReference type="Pfam" id="PF07859"/>
    </source>
</evidence>
<evidence type="ECO:0000313" key="3">
    <source>
        <dbReference type="EMBL" id="EGR32534.1"/>
    </source>
</evidence>
<feature type="transmembrane region" description="Helical" evidence="1">
    <location>
        <begin position="460"/>
        <end position="477"/>
    </location>
</feature>
<dbReference type="GO" id="GO:0005829">
    <property type="term" value="C:cytosol"/>
    <property type="evidence" value="ECO:0007669"/>
    <property type="project" value="TreeGrafter"/>
</dbReference>
<sequence>ISNSTILYIKNSILNEIFVVLESFINDFLHSNITIYINNLKIIHSKLLSAILIFPYAAIFDKEDIFSNFNDQKFDELKRKVKIIQLADPIQLQKSFKNIVRTILVANAAISKGNEQNSTLLKLLYQNFGCIYYFFEQSKAKQRAQLFYCEPRPSVTIKVLNMMDEGIYKHAMSLIFPYIKCNMKIYIEQVENKISLQNLQKEILLNTQNKINKIQQKTMHFIRNNIEKYIQELFIKNNEKIKIRILCSEIIQKYPFQNKQFFKKIIIHIHGGGFIAMSSRCHQTYTRQWANKLNIPIFSIDYKKAPKYPYPEALNDCWQAYNWILNYVQKCFNIKPINIVLVGDSAGGNLITSLTLRCIKSGVRYPDGLLLCYPALNLNMKTFTPSILWALDDQIIPHTFLQICLDSYIPEHLNVNLQKDPFASPINASYELLKQFPPVRIMVGSKDPLHDDCWRFLKRLMFLFYIYIIFIYLLFIFSDIKKDAKLYVYSEMPHGFLNYDSPNGMKEAKQCVQDAYLILEELINYSN</sequence>
<dbReference type="GO" id="GO:0004771">
    <property type="term" value="F:sterol ester esterase activity"/>
    <property type="evidence" value="ECO:0007669"/>
    <property type="project" value="TreeGrafter"/>
</dbReference>
<dbReference type="STRING" id="857967.G0QQH6"/>
<dbReference type="RefSeq" id="XP_004036520.1">
    <property type="nucleotide sequence ID" value="XM_004036472.1"/>
</dbReference>
<dbReference type="Pfam" id="PF07859">
    <property type="entry name" value="Abhydrolase_3"/>
    <property type="match status" value="1"/>
</dbReference>
<dbReference type="GeneID" id="14908694"/>
<dbReference type="InterPro" id="IPR029058">
    <property type="entry name" value="AB_hydrolase_fold"/>
</dbReference>
<dbReference type="GO" id="GO:0004806">
    <property type="term" value="F:triacylglycerol lipase activity"/>
    <property type="evidence" value="ECO:0007669"/>
    <property type="project" value="TreeGrafter"/>
</dbReference>
<keyword evidence="1" id="KW-1133">Transmembrane helix</keyword>
<dbReference type="Gene3D" id="3.40.50.1820">
    <property type="entry name" value="alpha/beta hydrolase"/>
    <property type="match status" value="1"/>
</dbReference>
<dbReference type="InParanoid" id="G0QQH6"/>
<feature type="non-terminal residue" evidence="3">
    <location>
        <position position="1"/>
    </location>
</feature>
<protein>
    <recommendedName>
        <fullName evidence="2">Alpha/beta hydrolase fold-3 domain-containing protein</fullName>
    </recommendedName>
</protein>
<keyword evidence="1" id="KW-0812">Transmembrane</keyword>
<dbReference type="GO" id="GO:0019433">
    <property type="term" value="P:triglyceride catabolic process"/>
    <property type="evidence" value="ECO:0007669"/>
    <property type="project" value="TreeGrafter"/>
</dbReference>
<dbReference type="EMBL" id="GL983637">
    <property type="protein sequence ID" value="EGR32534.1"/>
    <property type="molecule type" value="Genomic_DNA"/>
</dbReference>
<evidence type="ECO:0000256" key="1">
    <source>
        <dbReference type="SAM" id="Phobius"/>
    </source>
</evidence>
<dbReference type="OrthoDB" id="408631at2759"/>